<keyword evidence="2" id="KW-1185">Reference proteome</keyword>
<comment type="caution">
    <text evidence="1">The sequence shown here is derived from an EMBL/GenBank/DDBJ whole genome shotgun (WGS) entry which is preliminary data.</text>
</comment>
<evidence type="ECO:0000313" key="2">
    <source>
        <dbReference type="Proteomes" id="UP000466442"/>
    </source>
</evidence>
<gene>
    <name evidence="1" type="ORF">GE061_016796</name>
</gene>
<dbReference type="AlphaFoldDB" id="A0A6A4JLB5"/>
<name>A0A6A4JLB5_APOLU</name>
<reference evidence="1" key="1">
    <citation type="journal article" date="2021" name="Mol. Ecol. Resour.">
        <title>Apolygus lucorum genome provides insights into omnivorousness and mesophyll feeding.</title>
        <authorList>
            <person name="Liu Y."/>
            <person name="Liu H."/>
            <person name="Wang H."/>
            <person name="Huang T."/>
            <person name="Liu B."/>
            <person name="Yang B."/>
            <person name="Yin L."/>
            <person name="Li B."/>
            <person name="Zhang Y."/>
            <person name="Zhang S."/>
            <person name="Jiang F."/>
            <person name="Zhang X."/>
            <person name="Ren Y."/>
            <person name="Wang B."/>
            <person name="Wang S."/>
            <person name="Lu Y."/>
            <person name="Wu K."/>
            <person name="Fan W."/>
            <person name="Wang G."/>
        </authorList>
    </citation>
    <scope>NUCLEOTIDE SEQUENCE</scope>
    <source>
        <strain evidence="1">12Hb</strain>
    </source>
</reference>
<dbReference type="Proteomes" id="UP000466442">
    <property type="component" value="Unassembled WGS sequence"/>
</dbReference>
<proteinExistence type="predicted"/>
<dbReference type="EMBL" id="WIXP02000007">
    <property type="protein sequence ID" value="KAF6208342.1"/>
    <property type="molecule type" value="Genomic_DNA"/>
</dbReference>
<protein>
    <submittedName>
        <fullName evidence="1">Uncharacterized protein</fullName>
    </submittedName>
</protein>
<organism evidence="1 2">
    <name type="scientific">Apolygus lucorum</name>
    <name type="common">Small green plant bug</name>
    <name type="synonym">Lygocoris lucorum</name>
    <dbReference type="NCBI Taxonomy" id="248454"/>
    <lineage>
        <taxon>Eukaryota</taxon>
        <taxon>Metazoa</taxon>
        <taxon>Ecdysozoa</taxon>
        <taxon>Arthropoda</taxon>
        <taxon>Hexapoda</taxon>
        <taxon>Insecta</taxon>
        <taxon>Pterygota</taxon>
        <taxon>Neoptera</taxon>
        <taxon>Paraneoptera</taxon>
        <taxon>Hemiptera</taxon>
        <taxon>Heteroptera</taxon>
        <taxon>Panheteroptera</taxon>
        <taxon>Cimicomorpha</taxon>
        <taxon>Miridae</taxon>
        <taxon>Mirini</taxon>
        <taxon>Apolygus</taxon>
    </lineage>
</organism>
<sequence>MGACFGIFKKRPKANKMVSLRRCVYLHDQDKVELELLVGEGLEDMMDEDSMEADVWTMSKGVSPCG</sequence>
<accession>A0A6A4JLB5</accession>
<evidence type="ECO:0000313" key="1">
    <source>
        <dbReference type="EMBL" id="KAF6208342.1"/>
    </source>
</evidence>